<reference evidence="1" key="1">
    <citation type="submission" date="2022-11" db="EMBL/GenBank/DDBJ databases">
        <authorList>
            <person name="Graham C."/>
            <person name="Newman J.D."/>
        </authorList>
    </citation>
    <scope>NUCLEOTIDE SEQUENCE</scope>
    <source>
        <strain evidence="1">DSM 19486</strain>
    </source>
</reference>
<dbReference type="RefSeq" id="WP_157259031.1">
    <property type="nucleotide sequence ID" value="NZ_JAPJUH010000002.1"/>
</dbReference>
<gene>
    <name evidence="1" type="ORF">OQZ29_09165</name>
</gene>
<keyword evidence="2" id="KW-1185">Reference proteome</keyword>
<organism evidence="1 2">
    <name type="scientific">Pedobacter agri</name>
    <dbReference type="NCBI Taxonomy" id="454586"/>
    <lineage>
        <taxon>Bacteria</taxon>
        <taxon>Pseudomonadati</taxon>
        <taxon>Bacteroidota</taxon>
        <taxon>Sphingobacteriia</taxon>
        <taxon>Sphingobacteriales</taxon>
        <taxon>Sphingobacteriaceae</taxon>
        <taxon>Pedobacter</taxon>
    </lineage>
</organism>
<protein>
    <submittedName>
        <fullName evidence="1">Uncharacterized protein</fullName>
    </submittedName>
</protein>
<dbReference type="EMBL" id="JAPJUH010000002">
    <property type="protein sequence ID" value="MCX3264913.1"/>
    <property type="molecule type" value="Genomic_DNA"/>
</dbReference>
<evidence type="ECO:0000313" key="2">
    <source>
        <dbReference type="Proteomes" id="UP001142592"/>
    </source>
</evidence>
<accession>A0A9X3I9U7</accession>
<dbReference type="Proteomes" id="UP001142592">
    <property type="component" value="Unassembled WGS sequence"/>
</dbReference>
<evidence type="ECO:0000313" key="1">
    <source>
        <dbReference type="EMBL" id="MCX3264913.1"/>
    </source>
</evidence>
<name>A0A9X3I9U7_9SPHI</name>
<comment type="caution">
    <text evidence="1">The sequence shown here is derived from an EMBL/GenBank/DDBJ whole genome shotgun (WGS) entry which is preliminary data.</text>
</comment>
<dbReference type="AlphaFoldDB" id="A0A9X3I9U7"/>
<proteinExistence type="predicted"/>
<sequence length="60" mass="6343">MVLGIYSLKLSAQSGGWTCVAGDKGICTTSGDGGYRCVRVNPDYLGDCDAVYYGEVELSK</sequence>